<evidence type="ECO:0000313" key="4">
    <source>
        <dbReference type="Proteomes" id="UP000318081"/>
    </source>
</evidence>
<keyword evidence="1" id="KW-0378">Hydrolase</keyword>
<accession>A0ABX5XRX5</accession>
<sequence length="521" mass="57570">MHFRRDFRLRFGRFGLVLILVLQLVGSSVAFADVHLANVFADRMVLQRELPVPVWGTAEPGASVLVAFDGQSHTTIVDEQGRWRVTLAAMSASASPRELVVQSEGDRVVRKNVLVGEVWLAAGQSNMAYTAGAMASRLAEGQDLVSAADFPVIRFCRINEPDSPLPLDDLPTVARWDVCTPQSVLQHSAVAFVFARRLHQALQVPIGVIDCSWGGKPIEPFIPVEAFVGHPTLVELAARAKAGDIEGIQAMPGGTYVRNSSWLAGTIYNGRIAPLVPYAIRGAIWYQGESNSGRGEDPRDYEHKMRALVEGWRRVWERDRLPVYFVQLPQWSSYAWTYLREEQRRAQSLPHTGMVVTIDLDNGNDIHPPNKIDVGERLARWPLANEYGRAIEASGPMFREAKIHEATVTVSFEYAGSGLMVGRVAGVQSIQPSHDDRLNGFELIGREGRWQAANARIEGDTVVVSSPDVAQPIAVRYACHPEAKAGEPWNLYSRKGLSASPFCSDWKLMPYDAGKNPMPAK</sequence>
<dbReference type="RefSeq" id="WP_419581422.1">
    <property type="nucleotide sequence ID" value="NZ_CP036432.1"/>
</dbReference>
<reference evidence="3 4" key="1">
    <citation type="submission" date="2019-02" db="EMBL/GenBank/DDBJ databases">
        <title>Deep-cultivation of Planctomycetes and their phenomic and genomic characterization uncovers novel biology.</title>
        <authorList>
            <person name="Wiegand S."/>
            <person name="Jogler M."/>
            <person name="Boedeker C."/>
            <person name="Pinto D."/>
            <person name="Vollmers J."/>
            <person name="Rivas-Marin E."/>
            <person name="Kohn T."/>
            <person name="Peeters S.H."/>
            <person name="Heuer A."/>
            <person name="Rast P."/>
            <person name="Oberbeckmann S."/>
            <person name="Bunk B."/>
            <person name="Jeske O."/>
            <person name="Meyerdierks A."/>
            <person name="Storesund J.E."/>
            <person name="Kallscheuer N."/>
            <person name="Luecker S."/>
            <person name="Lage O.M."/>
            <person name="Pohl T."/>
            <person name="Merkel B.J."/>
            <person name="Hornburger P."/>
            <person name="Mueller R.-W."/>
            <person name="Bruemmer F."/>
            <person name="Labrenz M."/>
            <person name="Spormann A.M."/>
            <person name="Op den Camp H."/>
            <person name="Overmann J."/>
            <person name="Amann R."/>
            <person name="Jetten M.S.M."/>
            <person name="Mascher T."/>
            <person name="Medema M.H."/>
            <person name="Devos D.P."/>
            <person name="Kaster A.-K."/>
            <person name="Ovreas L."/>
            <person name="Rohde M."/>
            <person name="Galperin M.Y."/>
            <person name="Jogler C."/>
        </authorList>
    </citation>
    <scope>NUCLEOTIDE SEQUENCE [LARGE SCALE GENOMIC DNA]</scope>
    <source>
        <strain evidence="3 4">TBK1r</strain>
    </source>
</reference>
<dbReference type="SUPFAM" id="SSF52266">
    <property type="entry name" value="SGNH hydrolase"/>
    <property type="match status" value="1"/>
</dbReference>
<dbReference type="InterPro" id="IPR039329">
    <property type="entry name" value="SIAE"/>
</dbReference>
<dbReference type="InterPro" id="IPR036514">
    <property type="entry name" value="SGNH_hydro_sf"/>
</dbReference>
<keyword evidence="4" id="KW-1185">Reference proteome</keyword>
<evidence type="ECO:0000313" key="3">
    <source>
        <dbReference type="EMBL" id="QDV84507.1"/>
    </source>
</evidence>
<dbReference type="Gene3D" id="3.40.50.1110">
    <property type="entry name" value="SGNH hydrolase"/>
    <property type="match status" value="1"/>
</dbReference>
<dbReference type="Gene3D" id="2.60.40.10">
    <property type="entry name" value="Immunoglobulins"/>
    <property type="match status" value="1"/>
</dbReference>
<protein>
    <recommendedName>
        <fullName evidence="2">Sialate O-acetylesterase domain-containing protein</fullName>
    </recommendedName>
</protein>
<dbReference type="PANTHER" id="PTHR22901:SF0">
    <property type="entry name" value="SIALATE O-ACETYLESTERASE"/>
    <property type="match status" value="1"/>
</dbReference>
<organism evidence="3 4">
    <name type="scientific">Stieleria magnilauensis</name>
    <dbReference type="NCBI Taxonomy" id="2527963"/>
    <lineage>
        <taxon>Bacteria</taxon>
        <taxon>Pseudomonadati</taxon>
        <taxon>Planctomycetota</taxon>
        <taxon>Planctomycetia</taxon>
        <taxon>Pirellulales</taxon>
        <taxon>Pirellulaceae</taxon>
        <taxon>Stieleria</taxon>
    </lineage>
</organism>
<evidence type="ECO:0000256" key="1">
    <source>
        <dbReference type="ARBA" id="ARBA00022801"/>
    </source>
</evidence>
<gene>
    <name evidence="3" type="ORF">TBK1r_34560</name>
</gene>
<dbReference type="Proteomes" id="UP000318081">
    <property type="component" value="Chromosome"/>
</dbReference>
<dbReference type="InterPro" id="IPR013783">
    <property type="entry name" value="Ig-like_fold"/>
</dbReference>
<dbReference type="Pfam" id="PF03629">
    <property type="entry name" value="SASA"/>
    <property type="match status" value="1"/>
</dbReference>
<evidence type="ECO:0000259" key="2">
    <source>
        <dbReference type="Pfam" id="PF03629"/>
    </source>
</evidence>
<name>A0ABX5XRX5_9BACT</name>
<feature type="domain" description="Sialate O-acetylesterase" evidence="2">
    <location>
        <begin position="117"/>
        <end position="380"/>
    </location>
</feature>
<dbReference type="PANTHER" id="PTHR22901">
    <property type="entry name" value="SIALATE O-ACETYLESTERASE"/>
    <property type="match status" value="1"/>
</dbReference>
<dbReference type="EMBL" id="CP036432">
    <property type="protein sequence ID" value="QDV84507.1"/>
    <property type="molecule type" value="Genomic_DNA"/>
</dbReference>
<dbReference type="InterPro" id="IPR005181">
    <property type="entry name" value="SASA"/>
</dbReference>
<proteinExistence type="predicted"/>